<accession>A0ACB9F3I3</accession>
<protein>
    <submittedName>
        <fullName evidence="1">Uncharacterized protein</fullName>
    </submittedName>
</protein>
<gene>
    <name evidence="1" type="ORF">L2E82_15709</name>
</gene>
<organism evidence="1 2">
    <name type="scientific">Cichorium intybus</name>
    <name type="common">Chicory</name>
    <dbReference type="NCBI Taxonomy" id="13427"/>
    <lineage>
        <taxon>Eukaryota</taxon>
        <taxon>Viridiplantae</taxon>
        <taxon>Streptophyta</taxon>
        <taxon>Embryophyta</taxon>
        <taxon>Tracheophyta</taxon>
        <taxon>Spermatophyta</taxon>
        <taxon>Magnoliopsida</taxon>
        <taxon>eudicotyledons</taxon>
        <taxon>Gunneridae</taxon>
        <taxon>Pentapetalae</taxon>
        <taxon>asterids</taxon>
        <taxon>campanulids</taxon>
        <taxon>Asterales</taxon>
        <taxon>Asteraceae</taxon>
        <taxon>Cichorioideae</taxon>
        <taxon>Cichorieae</taxon>
        <taxon>Cichoriinae</taxon>
        <taxon>Cichorium</taxon>
    </lineage>
</organism>
<name>A0ACB9F3I3_CICIN</name>
<dbReference type="EMBL" id="CM042011">
    <property type="protein sequence ID" value="KAI3765667.1"/>
    <property type="molecule type" value="Genomic_DNA"/>
</dbReference>
<proteinExistence type="predicted"/>
<evidence type="ECO:0000313" key="2">
    <source>
        <dbReference type="Proteomes" id="UP001055811"/>
    </source>
</evidence>
<dbReference type="Proteomes" id="UP001055811">
    <property type="component" value="Linkage Group LG03"/>
</dbReference>
<comment type="caution">
    <text evidence="1">The sequence shown here is derived from an EMBL/GenBank/DDBJ whole genome shotgun (WGS) entry which is preliminary data.</text>
</comment>
<reference evidence="1 2" key="2">
    <citation type="journal article" date="2022" name="Mol. Ecol. Resour.">
        <title>The genomes of chicory, endive, great burdock and yacon provide insights into Asteraceae paleo-polyploidization history and plant inulin production.</title>
        <authorList>
            <person name="Fan W."/>
            <person name="Wang S."/>
            <person name="Wang H."/>
            <person name="Wang A."/>
            <person name="Jiang F."/>
            <person name="Liu H."/>
            <person name="Zhao H."/>
            <person name="Xu D."/>
            <person name="Zhang Y."/>
        </authorList>
    </citation>
    <scope>NUCLEOTIDE SEQUENCE [LARGE SCALE GENOMIC DNA]</scope>
    <source>
        <strain evidence="2">cv. Punajuju</strain>
        <tissue evidence="1">Leaves</tissue>
    </source>
</reference>
<reference evidence="2" key="1">
    <citation type="journal article" date="2022" name="Mol. Ecol. Resour.">
        <title>The genomes of chicory, endive, great burdock and yacon provide insights into Asteraceae palaeo-polyploidization history and plant inulin production.</title>
        <authorList>
            <person name="Fan W."/>
            <person name="Wang S."/>
            <person name="Wang H."/>
            <person name="Wang A."/>
            <person name="Jiang F."/>
            <person name="Liu H."/>
            <person name="Zhao H."/>
            <person name="Xu D."/>
            <person name="Zhang Y."/>
        </authorList>
    </citation>
    <scope>NUCLEOTIDE SEQUENCE [LARGE SCALE GENOMIC DNA]</scope>
    <source>
        <strain evidence="2">cv. Punajuju</strain>
    </source>
</reference>
<evidence type="ECO:0000313" key="1">
    <source>
        <dbReference type="EMBL" id="KAI3765667.1"/>
    </source>
</evidence>
<sequence length="133" mass="15307">MQLIVSGWSNVKQYLYKVDLVFLKVTAIVQVLAFIATIVIESNPTNYIKNVKEIFLFVDFTSCFTVLLWFFSTYGLMKDGNDERLGRIRKLFSLIVGYLLIMSLMRELRNITNEVKIIDTCVQVLRVNAVTVA</sequence>
<keyword evidence="2" id="KW-1185">Reference proteome</keyword>